<dbReference type="InterPro" id="IPR051469">
    <property type="entry name" value="FliN/MopA/SpaO"/>
</dbReference>
<dbReference type="EMBL" id="CAJHCP010000010">
    <property type="protein sequence ID" value="CAD6549122.1"/>
    <property type="molecule type" value="Genomic_DNA"/>
</dbReference>
<keyword evidence="6" id="KW-0283">Flagellar rotation</keyword>
<dbReference type="InterPro" id="IPR036429">
    <property type="entry name" value="SpoA-like_sf"/>
</dbReference>
<evidence type="ECO:0000256" key="2">
    <source>
        <dbReference type="ARBA" id="ARBA00009226"/>
    </source>
</evidence>
<evidence type="ECO:0000259" key="9">
    <source>
        <dbReference type="Pfam" id="PF01052"/>
    </source>
</evidence>
<evidence type="ECO:0000256" key="4">
    <source>
        <dbReference type="ARBA" id="ARBA00022475"/>
    </source>
</evidence>
<dbReference type="NCBIfam" id="TIGR02480">
    <property type="entry name" value="fliN"/>
    <property type="match status" value="1"/>
</dbReference>
<accession>A0ABM8NYC5</accession>
<reference evidence="10 11" key="1">
    <citation type="submission" date="2020-10" db="EMBL/GenBank/DDBJ databases">
        <authorList>
            <person name="Peeters C."/>
        </authorList>
    </citation>
    <scope>NUCLEOTIDE SEQUENCE [LARGE SCALE GENOMIC DNA]</scope>
    <source>
        <strain evidence="10 11">LMG 28140</strain>
    </source>
</reference>
<keyword evidence="7" id="KW-0472">Membrane</keyword>
<evidence type="ECO:0000256" key="1">
    <source>
        <dbReference type="ARBA" id="ARBA00004413"/>
    </source>
</evidence>
<comment type="similarity">
    <text evidence="2">Belongs to the FliN/MopA/SpaO family.</text>
</comment>
<evidence type="ECO:0000256" key="7">
    <source>
        <dbReference type="ARBA" id="ARBA00023136"/>
    </source>
</evidence>
<dbReference type="InterPro" id="IPR001172">
    <property type="entry name" value="FliN_T3SS_HrcQb"/>
</dbReference>
<keyword evidence="5" id="KW-0145">Chemotaxis</keyword>
<dbReference type="Gene3D" id="2.30.330.10">
    <property type="entry name" value="SpoA-like"/>
    <property type="match status" value="1"/>
</dbReference>
<dbReference type="PANTHER" id="PTHR43484">
    <property type="match status" value="1"/>
</dbReference>
<evidence type="ECO:0000256" key="5">
    <source>
        <dbReference type="ARBA" id="ARBA00022500"/>
    </source>
</evidence>
<sequence>MTSNTASSRPLVMRVDLPDQQSNQDDPDAVRPRLSLFDEVRVTVDIRLGSAELSIKDLMALQAGSVVELDRGIGEAIDVLLNDKAVARAEIVALGEQFGIRITEISASP</sequence>
<keyword evidence="11" id="KW-1185">Reference proteome</keyword>
<dbReference type="InterPro" id="IPR012826">
    <property type="entry name" value="FliN"/>
</dbReference>
<dbReference type="PANTHER" id="PTHR43484:SF1">
    <property type="entry name" value="FLAGELLAR MOTOR SWITCH PROTEIN FLIN"/>
    <property type="match status" value="1"/>
</dbReference>
<organism evidence="10 11">
    <name type="scientific">Paraburkholderia metrosideri</name>
    <dbReference type="NCBI Taxonomy" id="580937"/>
    <lineage>
        <taxon>Bacteria</taxon>
        <taxon>Pseudomonadati</taxon>
        <taxon>Pseudomonadota</taxon>
        <taxon>Betaproteobacteria</taxon>
        <taxon>Burkholderiales</taxon>
        <taxon>Burkholderiaceae</taxon>
        <taxon>Paraburkholderia</taxon>
    </lineage>
</organism>
<protein>
    <recommendedName>
        <fullName evidence="3">Flagellar motor switch protein FliN</fullName>
    </recommendedName>
</protein>
<dbReference type="SUPFAM" id="SSF101801">
    <property type="entry name" value="Surface presentation of antigens (SPOA)"/>
    <property type="match status" value="1"/>
</dbReference>
<name>A0ABM8NYC5_9BURK</name>
<gene>
    <name evidence="10" type="ORF">LMG28140_04711</name>
</gene>
<keyword evidence="4" id="KW-1003">Cell membrane</keyword>
<feature type="domain" description="Flagellar motor switch protein FliN-like C-terminal" evidence="9">
    <location>
        <begin position="38"/>
        <end position="105"/>
    </location>
</feature>
<evidence type="ECO:0000313" key="11">
    <source>
        <dbReference type="Proteomes" id="UP000598032"/>
    </source>
</evidence>
<dbReference type="InterPro" id="IPR001543">
    <property type="entry name" value="FliN-like_C"/>
</dbReference>
<evidence type="ECO:0000256" key="8">
    <source>
        <dbReference type="SAM" id="MobiDB-lite"/>
    </source>
</evidence>
<dbReference type="Pfam" id="PF01052">
    <property type="entry name" value="FliMN_C"/>
    <property type="match status" value="1"/>
</dbReference>
<proteinExistence type="inferred from homology"/>
<dbReference type="Proteomes" id="UP000598032">
    <property type="component" value="Unassembled WGS sequence"/>
</dbReference>
<evidence type="ECO:0000313" key="10">
    <source>
        <dbReference type="EMBL" id="CAD6549122.1"/>
    </source>
</evidence>
<comment type="caution">
    <text evidence="10">The sequence shown here is derived from an EMBL/GenBank/DDBJ whole genome shotgun (WGS) entry which is preliminary data.</text>
</comment>
<dbReference type="PRINTS" id="PR00956">
    <property type="entry name" value="FLGMOTORFLIN"/>
</dbReference>
<evidence type="ECO:0000256" key="3">
    <source>
        <dbReference type="ARBA" id="ARBA00021897"/>
    </source>
</evidence>
<feature type="region of interest" description="Disordered" evidence="8">
    <location>
        <begin position="1"/>
        <end position="30"/>
    </location>
</feature>
<evidence type="ECO:0000256" key="6">
    <source>
        <dbReference type="ARBA" id="ARBA00022779"/>
    </source>
</evidence>
<comment type="subcellular location">
    <subcellularLocation>
        <location evidence="1">Cell membrane</location>
        <topology evidence="1">Peripheral membrane protein</topology>
        <orientation evidence="1">Cytoplasmic side</orientation>
    </subcellularLocation>
</comment>